<feature type="transmembrane region" description="Helical" evidence="1">
    <location>
        <begin position="6"/>
        <end position="26"/>
    </location>
</feature>
<keyword evidence="1" id="KW-0812">Transmembrane</keyword>
<evidence type="ECO:0000256" key="1">
    <source>
        <dbReference type="SAM" id="Phobius"/>
    </source>
</evidence>
<organism evidence="2 3">
    <name type="scientific">Roseicyclus persicicus</name>
    <dbReference type="NCBI Taxonomy" id="2650661"/>
    <lineage>
        <taxon>Bacteria</taxon>
        <taxon>Pseudomonadati</taxon>
        <taxon>Pseudomonadota</taxon>
        <taxon>Alphaproteobacteria</taxon>
        <taxon>Rhodobacterales</taxon>
        <taxon>Roseobacteraceae</taxon>
        <taxon>Roseicyclus</taxon>
    </lineage>
</organism>
<keyword evidence="3" id="KW-1185">Reference proteome</keyword>
<reference evidence="2 3" key="1">
    <citation type="submission" date="2020-04" db="EMBL/GenBank/DDBJ databases">
        <authorList>
            <person name="Yoon J."/>
        </authorList>
    </citation>
    <scope>NUCLEOTIDE SEQUENCE [LARGE SCALE GENOMIC DNA]</scope>
    <source>
        <strain evidence="2 3">KMU-115</strain>
    </source>
</reference>
<dbReference type="EMBL" id="JAAZQQ010000007">
    <property type="protein sequence ID" value="NKX46358.1"/>
    <property type="molecule type" value="Genomic_DNA"/>
</dbReference>
<keyword evidence="1" id="KW-1133">Transmembrane helix</keyword>
<proteinExistence type="predicted"/>
<dbReference type="AlphaFoldDB" id="A0A7X6H3A1"/>
<dbReference type="Proteomes" id="UP000526408">
    <property type="component" value="Unassembled WGS sequence"/>
</dbReference>
<evidence type="ECO:0000313" key="3">
    <source>
        <dbReference type="Proteomes" id="UP000526408"/>
    </source>
</evidence>
<dbReference type="RefSeq" id="WP_168624748.1">
    <property type="nucleotide sequence ID" value="NZ_JAAZQQ010000007.1"/>
</dbReference>
<evidence type="ECO:0000313" key="2">
    <source>
        <dbReference type="EMBL" id="NKX46358.1"/>
    </source>
</evidence>
<accession>A0A7X6H3A1</accession>
<name>A0A7X6H3A1_9RHOB</name>
<protein>
    <submittedName>
        <fullName evidence="2">Uncharacterized protein</fullName>
    </submittedName>
</protein>
<sequence length="47" mass="5160">MSNGLAIFLAICIAGFLAVDATLFGWDLSVALGRRFADLLGWLAFWR</sequence>
<gene>
    <name evidence="2" type="ORF">HCU73_17325</name>
</gene>
<keyword evidence="1" id="KW-0472">Membrane</keyword>
<comment type="caution">
    <text evidence="2">The sequence shown here is derived from an EMBL/GenBank/DDBJ whole genome shotgun (WGS) entry which is preliminary data.</text>
</comment>